<dbReference type="PANTHER" id="PTHR42715:SF10">
    <property type="entry name" value="BETA-GLUCOSIDASE"/>
    <property type="match status" value="1"/>
</dbReference>
<dbReference type="Gene3D" id="2.60.120.260">
    <property type="entry name" value="Galactose-binding domain-like"/>
    <property type="match status" value="1"/>
</dbReference>
<dbReference type="AlphaFoldDB" id="E6QP34"/>
<dbReference type="Gene3D" id="2.60.40.10">
    <property type="entry name" value="Immunoglobulins"/>
    <property type="match status" value="1"/>
</dbReference>
<dbReference type="EMBL" id="CABQ01000304">
    <property type="protein sequence ID" value="CBI09005.1"/>
    <property type="molecule type" value="Genomic_DNA"/>
</dbReference>
<dbReference type="InterPro" id="IPR001764">
    <property type="entry name" value="Glyco_hydro_3_N"/>
</dbReference>
<dbReference type="GO" id="GO:0004553">
    <property type="term" value="F:hydrolase activity, hydrolyzing O-glycosyl compounds"/>
    <property type="evidence" value="ECO:0007669"/>
    <property type="project" value="InterPro"/>
</dbReference>
<name>E6QP34_9ZZZZ</name>
<dbReference type="Gene3D" id="3.40.50.1700">
    <property type="entry name" value="Glycoside hydrolase family 3 C-terminal domain"/>
    <property type="match status" value="1"/>
</dbReference>
<reference evidence="4" key="1">
    <citation type="submission" date="2009-10" db="EMBL/GenBank/DDBJ databases">
        <title>Diversity of trophic interactions inside an arsenic-rich microbial ecosystem.</title>
        <authorList>
            <person name="Bertin P.N."/>
            <person name="Heinrich-Salmeron A."/>
            <person name="Pelletier E."/>
            <person name="Goulhen-Chollet F."/>
            <person name="Arsene-Ploetze F."/>
            <person name="Gallien S."/>
            <person name="Calteau A."/>
            <person name="Vallenet D."/>
            <person name="Casiot C."/>
            <person name="Chane-Woon-Ming B."/>
            <person name="Giloteaux L."/>
            <person name="Barakat M."/>
            <person name="Bonnefoy V."/>
            <person name="Bruneel O."/>
            <person name="Chandler M."/>
            <person name="Cleiss J."/>
            <person name="Duran R."/>
            <person name="Elbaz-Poulichet F."/>
            <person name="Fonknechten N."/>
            <person name="Lauga B."/>
            <person name="Mornico D."/>
            <person name="Ortet P."/>
            <person name="Schaeffer C."/>
            <person name="Siguier P."/>
            <person name="Alexander Thil Smith A."/>
            <person name="Van Dorsselaer A."/>
            <person name="Weissenbach J."/>
            <person name="Medigue C."/>
            <person name="Le Paslier D."/>
        </authorList>
    </citation>
    <scope>NUCLEOTIDE SEQUENCE</scope>
</reference>
<dbReference type="InterPro" id="IPR036962">
    <property type="entry name" value="Glyco_hydro_3_N_sf"/>
</dbReference>
<gene>
    <name evidence="4" type="ORF">CARN6_2544</name>
</gene>
<dbReference type="InterPro" id="IPR017853">
    <property type="entry name" value="GH"/>
</dbReference>
<evidence type="ECO:0000313" key="4">
    <source>
        <dbReference type="EMBL" id="CBI09005.1"/>
    </source>
</evidence>
<dbReference type="Pfam" id="PF00933">
    <property type="entry name" value="Glyco_hydro_3"/>
    <property type="match status" value="1"/>
</dbReference>
<comment type="caution">
    <text evidence="4">The sequence shown here is derived from an EMBL/GenBank/DDBJ whole genome shotgun (WGS) entry which is preliminary data.</text>
</comment>
<organism evidence="4">
    <name type="scientific">mine drainage metagenome</name>
    <dbReference type="NCBI Taxonomy" id="410659"/>
    <lineage>
        <taxon>unclassified sequences</taxon>
        <taxon>metagenomes</taxon>
        <taxon>ecological metagenomes</taxon>
    </lineage>
</organism>
<evidence type="ECO:0000256" key="2">
    <source>
        <dbReference type="ARBA" id="ARBA00022801"/>
    </source>
</evidence>
<dbReference type="SUPFAM" id="SSF52279">
    <property type="entry name" value="Beta-D-glucan exohydrolase, C-terminal domain"/>
    <property type="match status" value="1"/>
</dbReference>
<dbReference type="InterPro" id="IPR037524">
    <property type="entry name" value="PA14/GLEYA"/>
</dbReference>
<dbReference type="Pfam" id="PF14310">
    <property type="entry name" value="Fn3-like"/>
    <property type="match status" value="1"/>
</dbReference>
<sequence length="974" mass="106303">MGQPSPSEIEADGKQIENGVQANATTLTIKRVDFFQNNFFVGALGDGSKRLRGSNRVDKGQRSRFAACDATFGWQRVWHGAVRFRLIVLEERTLNEIPGSAFMKRWNSVKTEKASGSLLACLLLTALAIQAQPPKGVDSNDPLDSAAVEQKVGDILGRMTLAEEIHLIGGENAMFIPAVPRLGLPTVHMSDGPQGLRNAAPSTAYPAGIALAATWDQRLAEQEGQHLGRDARARGVNIILGPGVNIYRAPMNGRNFEYFGEDPYLASRATVNYIRGVQSQGVMATVKHFAANNSEYDRDDLGSQVDERTLREMYLPTFEAAVKEAHVAAVMDSYNLVNGEHMTQNHFLDTDVLKKDWGFDGILMSDWNATYDGIAAASAGLDLEMPRAIFMNAATLLPAIQDGRLPKAVLDDKVRRILRREIEYGLLDGKSGPDPSIPLYDETDRAVARKVAEEGMVLLKNENHILPLDSTRVRKLAVIGPDAFPAVPTGGGSGRVSGFQPISFYTGISDSLGEKASVTWNTGVLSPSEIFAQTAFTDASGHEKRGLHAEYFSTPDITGPPVATQTDRILDFHWCDNRRGCEKFAPISARWTGYYTPKTTGPYSIVASATGNSVVRLYMDDSLIFEQHGAEPYGPAMHPVQLVAGHVYRVRVEYRRGTWVGVGMDLIGLGILANSDIVNPVAIDLARQADAVVLCVGFNQDLEREGDDRTFRLPFGQEELIRQVVKANPRAIVVLTSGGAVDMRGWLGEVPAVLQAWYSGQEAGPALAHVLFGDVNPSGKLPVSFDRSWEQSPVFQSYYPEPGEESVDYKERLLLGYRYYDQSTVKPLFPFGYGLSYTDFSLSNLKVSPEGAIIGQPVEVSLDVKNTGSRVGDEIVQIYVGDPSAKVSRPVKELKAFARVSLAPGESKHVALHLDRRSFAYYDTASHGWAVDPGKFVIYAGDSSVNVPLQKAIILRPQANDSAPKQSSSTPTAH</sequence>
<feature type="domain" description="PA14" evidence="3">
    <location>
        <begin position="542"/>
        <end position="685"/>
    </location>
</feature>
<dbReference type="FunFam" id="2.60.40.10:FF:000495">
    <property type="entry name" value="Periplasmic beta-glucosidase"/>
    <property type="match status" value="1"/>
</dbReference>
<dbReference type="SMART" id="SM00758">
    <property type="entry name" value="PA14"/>
    <property type="match status" value="1"/>
</dbReference>
<protein>
    <submittedName>
        <fullName evidence="4">Glycoside hydrolase, family 3-like</fullName>
    </submittedName>
</protein>
<dbReference type="SUPFAM" id="SSF51445">
    <property type="entry name" value="(Trans)glycosidases"/>
    <property type="match status" value="1"/>
</dbReference>
<evidence type="ECO:0000259" key="3">
    <source>
        <dbReference type="PROSITE" id="PS51820"/>
    </source>
</evidence>
<dbReference type="PRINTS" id="PR00133">
    <property type="entry name" value="GLHYDRLASE3"/>
</dbReference>
<dbReference type="Pfam" id="PF07691">
    <property type="entry name" value="PA14"/>
    <property type="match status" value="1"/>
</dbReference>
<dbReference type="InterPro" id="IPR013783">
    <property type="entry name" value="Ig-like_fold"/>
</dbReference>
<keyword evidence="2 4" id="KW-0378">Hydrolase</keyword>
<dbReference type="Pfam" id="PF01915">
    <property type="entry name" value="Glyco_hydro_3_C"/>
    <property type="match status" value="1"/>
</dbReference>
<evidence type="ECO:0000256" key="1">
    <source>
        <dbReference type="ARBA" id="ARBA00005336"/>
    </source>
</evidence>
<comment type="similarity">
    <text evidence="1">Belongs to the glycosyl hydrolase 3 family.</text>
</comment>
<dbReference type="GO" id="GO:0005975">
    <property type="term" value="P:carbohydrate metabolic process"/>
    <property type="evidence" value="ECO:0007669"/>
    <property type="project" value="InterPro"/>
</dbReference>
<dbReference type="InterPro" id="IPR026891">
    <property type="entry name" value="Fn3-like"/>
</dbReference>
<dbReference type="InterPro" id="IPR036881">
    <property type="entry name" value="Glyco_hydro_3_C_sf"/>
</dbReference>
<dbReference type="PROSITE" id="PS51820">
    <property type="entry name" value="PA14"/>
    <property type="match status" value="1"/>
</dbReference>
<proteinExistence type="inferred from homology"/>
<dbReference type="InterPro" id="IPR002772">
    <property type="entry name" value="Glyco_hydro_3_C"/>
</dbReference>
<dbReference type="SMART" id="SM01217">
    <property type="entry name" value="Fn3_like"/>
    <property type="match status" value="1"/>
</dbReference>
<dbReference type="InterPro" id="IPR050288">
    <property type="entry name" value="Cellulose_deg_GH3"/>
</dbReference>
<dbReference type="InterPro" id="IPR011658">
    <property type="entry name" value="PA14_dom"/>
</dbReference>
<accession>E6QP34</accession>
<dbReference type="PANTHER" id="PTHR42715">
    <property type="entry name" value="BETA-GLUCOSIDASE"/>
    <property type="match status" value="1"/>
</dbReference>
<dbReference type="Gene3D" id="3.20.20.300">
    <property type="entry name" value="Glycoside hydrolase, family 3, N-terminal domain"/>
    <property type="match status" value="1"/>
</dbReference>